<dbReference type="GO" id="GO:0005247">
    <property type="term" value="F:voltage-gated chloride channel activity"/>
    <property type="evidence" value="ECO:0007669"/>
    <property type="project" value="TreeGrafter"/>
</dbReference>
<evidence type="ECO:0000256" key="8">
    <source>
        <dbReference type="SAM" id="Phobius"/>
    </source>
</evidence>
<dbReference type="PANTHER" id="PTHR45711">
    <property type="entry name" value="CHLORIDE CHANNEL PROTEIN"/>
    <property type="match status" value="1"/>
</dbReference>
<feature type="transmembrane region" description="Helical" evidence="8">
    <location>
        <begin position="75"/>
        <end position="99"/>
    </location>
</feature>
<keyword evidence="10" id="KW-1185">Reference proteome</keyword>
<dbReference type="InterPro" id="IPR001807">
    <property type="entry name" value="ClC"/>
</dbReference>
<dbReference type="Gene3D" id="1.10.3080.10">
    <property type="entry name" value="Clc chloride channel"/>
    <property type="match status" value="1"/>
</dbReference>
<dbReference type="InterPro" id="IPR014743">
    <property type="entry name" value="Cl-channel_core"/>
</dbReference>
<evidence type="ECO:0000256" key="4">
    <source>
        <dbReference type="ARBA" id="ARBA00022989"/>
    </source>
</evidence>
<evidence type="ECO:0000256" key="7">
    <source>
        <dbReference type="ARBA" id="ARBA00023214"/>
    </source>
</evidence>
<keyword evidence="5" id="KW-0406">Ion transport</keyword>
<organism evidence="10">
    <name type="scientific">Candida tenuis (strain ATCC 10573 / BCRC 21748 / CBS 615 / JCM 9827 / NBRC 10315 / NRRL Y-1498 / VKM Y-70)</name>
    <name type="common">Yeast</name>
    <name type="synonym">Yamadazyma tenuis</name>
    <dbReference type="NCBI Taxonomy" id="590646"/>
    <lineage>
        <taxon>Eukaryota</taxon>
        <taxon>Fungi</taxon>
        <taxon>Dikarya</taxon>
        <taxon>Ascomycota</taxon>
        <taxon>Saccharomycotina</taxon>
        <taxon>Pichiomycetes</taxon>
        <taxon>Debaryomycetaceae</taxon>
        <taxon>Yamadazyma</taxon>
    </lineage>
</organism>
<dbReference type="eggNOG" id="KOG0475">
    <property type="taxonomic scope" value="Eukaryota"/>
</dbReference>
<dbReference type="GeneID" id="18245673"/>
<dbReference type="AlphaFoldDB" id="G3B1M2"/>
<keyword evidence="7" id="KW-0868">Chloride</keyword>
<accession>G3B1M2</accession>
<keyword evidence="4 8" id="KW-1133">Transmembrane helix</keyword>
<proteinExistence type="predicted"/>
<evidence type="ECO:0000313" key="10">
    <source>
        <dbReference type="Proteomes" id="UP000000707"/>
    </source>
</evidence>
<dbReference type="HOGENOM" id="CLU_003181_2_2_1"/>
<dbReference type="GO" id="GO:0005794">
    <property type="term" value="C:Golgi apparatus"/>
    <property type="evidence" value="ECO:0007669"/>
    <property type="project" value="TreeGrafter"/>
</dbReference>
<dbReference type="SUPFAM" id="SSF54631">
    <property type="entry name" value="CBS-domain pair"/>
    <property type="match status" value="1"/>
</dbReference>
<reference evidence="9 10" key="1">
    <citation type="journal article" date="2011" name="Proc. Natl. Acad. Sci. U.S.A.">
        <title>Comparative genomics of xylose-fermenting fungi for enhanced biofuel production.</title>
        <authorList>
            <person name="Wohlbach D.J."/>
            <person name="Kuo A."/>
            <person name="Sato T.K."/>
            <person name="Potts K.M."/>
            <person name="Salamov A.A."/>
            <person name="LaButti K.M."/>
            <person name="Sun H."/>
            <person name="Clum A."/>
            <person name="Pangilinan J.L."/>
            <person name="Lindquist E.A."/>
            <person name="Lucas S."/>
            <person name="Lapidus A."/>
            <person name="Jin M."/>
            <person name="Gunawan C."/>
            <person name="Balan V."/>
            <person name="Dale B.E."/>
            <person name="Jeffries T.W."/>
            <person name="Zinkel R."/>
            <person name="Barry K.W."/>
            <person name="Grigoriev I.V."/>
            <person name="Gasch A.P."/>
        </authorList>
    </citation>
    <scope>NUCLEOTIDE SEQUENCE [LARGE SCALE GENOMIC DNA]</scope>
    <source>
        <strain evidence="10">ATCC 10573 / BCRC 21748 / CBS 615 / JCM 9827 / NBRC 10315 / NRRL Y-1498 / VKM Y-70</strain>
    </source>
</reference>
<feature type="transmembrane region" description="Helical" evidence="8">
    <location>
        <begin position="253"/>
        <end position="277"/>
    </location>
</feature>
<evidence type="ECO:0000256" key="1">
    <source>
        <dbReference type="ARBA" id="ARBA00004141"/>
    </source>
</evidence>
<dbReference type="PRINTS" id="PR00762">
    <property type="entry name" value="CLCHANNEL"/>
</dbReference>
<dbReference type="GO" id="GO:0005769">
    <property type="term" value="C:early endosome"/>
    <property type="evidence" value="ECO:0007669"/>
    <property type="project" value="TreeGrafter"/>
</dbReference>
<gene>
    <name evidence="9" type="ORF">CANTEDRAFT_104029</name>
</gene>
<dbReference type="OrthoDB" id="44789at2759"/>
<dbReference type="SUPFAM" id="SSF81340">
    <property type="entry name" value="Clc chloride channel"/>
    <property type="match status" value="1"/>
</dbReference>
<dbReference type="GO" id="GO:0005886">
    <property type="term" value="C:plasma membrane"/>
    <property type="evidence" value="ECO:0007669"/>
    <property type="project" value="TreeGrafter"/>
</dbReference>
<evidence type="ECO:0000256" key="6">
    <source>
        <dbReference type="ARBA" id="ARBA00023136"/>
    </source>
</evidence>
<dbReference type="Proteomes" id="UP000000707">
    <property type="component" value="Unassembled WGS sequence"/>
</dbReference>
<dbReference type="Pfam" id="PF00654">
    <property type="entry name" value="Voltage_CLC"/>
    <property type="match status" value="1"/>
</dbReference>
<dbReference type="PANTHER" id="PTHR45711:SF6">
    <property type="entry name" value="CHLORIDE CHANNEL PROTEIN"/>
    <property type="match status" value="1"/>
</dbReference>
<feature type="transmembrane region" description="Helical" evidence="8">
    <location>
        <begin position="201"/>
        <end position="218"/>
    </location>
</feature>
<keyword evidence="3 8" id="KW-0812">Transmembrane</keyword>
<feature type="transmembrane region" description="Helical" evidence="8">
    <location>
        <begin position="141"/>
        <end position="166"/>
    </location>
</feature>
<evidence type="ECO:0000313" key="9">
    <source>
        <dbReference type="EMBL" id="EGV64481.1"/>
    </source>
</evidence>
<keyword evidence="6 8" id="KW-0472">Membrane</keyword>
<dbReference type="InterPro" id="IPR046342">
    <property type="entry name" value="CBS_dom_sf"/>
</dbReference>
<dbReference type="EMBL" id="GL996515">
    <property type="protein sequence ID" value="EGV64481.1"/>
    <property type="molecule type" value="Genomic_DNA"/>
</dbReference>
<evidence type="ECO:0000256" key="3">
    <source>
        <dbReference type="ARBA" id="ARBA00022692"/>
    </source>
</evidence>
<feature type="transmembrane region" description="Helical" evidence="8">
    <location>
        <begin position="331"/>
        <end position="354"/>
    </location>
</feature>
<sequence>MSYYRSQNGTQVVLDDDAIPILRYTPPFDSQSQESEIYKSSAPVPKTYMNNTFIDWYSETTLISHSSVSFTYKKWLVIVITAVVSGYAVTIIDLISVWLNDLRKGICLSDLDKWSLLNPYSSCPAGAWNNWSEILVNSDRVVASTLVNFPIFVITGSVCAALAIYVSQTEPSIQQSGIPEVKSIIQGFNYNLDKYLGLRTLFLEIVGLSLVSASGFWLGKEGPFVHVACCILNVMYNLILGKLQGTEAVRRELLSAATATGISLAFNSPIGGVLFVLECIPSYFFPTKIMWNSFVSAAIGLVVLVGFRSFTEGINFNEEDLFSVEFGGFSWLILELIPFIGLGVIGGFYGWVFISIYTWTMKSRASIQQRLCTIFRVPIEKANYLEILLIFFVTCILNFPIAMSRLQLDAFLKSLFINCPEPGESNEQNSASLMCSSSNVVTSIKLLYIAVQALFLSAYSFGTILPGGVLMPSLVIGAVSGRFVGIMSKGIQSLLFGSSDTCTQNSCLVSPASYAVIGAGAFMTGVTKLTMCVVVILFELSGALSYVLPIMVAVMVSKFVSDYLCSENIYDALLTHGFNKSKIVTGDVMYNVGKGSGLFQFSNSTAFIKAKLPEVTVSKVMIPVKNTKCIYLVSDEAMTLNQLHAFLIENTHEGFPLLASPTNPISLGYIHKQDIYTSLSHIDSANGEDIISFQVSGVPTEVLSHQIRHEQGVDPNTLIKLELEPEKPFIIMNDKTWLSLVIDVFEKMYLNYLIIVDSGNHTPRLMTGFIDRFIIAKLVEEQFASIRDEPMLDEEYMQQFDIEAEDSIEGANQSLLFHRERESIELIT</sequence>
<evidence type="ECO:0000256" key="2">
    <source>
        <dbReference type="ARBA" id="ARBA00022448"/>
    </source>
</evidence>
<dbReference type="KEGG" id="cten:18245673"/>
<protein>
    <submittedName>
        <fullName evidence="9">Clc chloride channel</fullName>
    </submittedName>
</protein>
<name>G3B1M2_CANTC</name>
<comment type="subcellular location">
    <subcellularLocation>
        <location evidence="1">Membrane</location>
        <topology evidence="1">Multi-pass membrane protein</topology>
    </subcellularLocation>
</comment>
<keyword evidence="2" id="KW-0813">Transport</keyword>
<feature type="transmembrane region" description="Helical" evidence="8">
    <location>
        <begin position="543"/>
        <end position="560"/>
    </location>
</feature>
<feature type="transmembrane region" description="Helical" evidence="8">
    <location>
        <begin position="224"/>
        <end position="241"/>
    </location>
</feature>
<evidence type="ECO:0000256" key="5">
    <source>
        <dbReference type="ARBA" id="ARBA00023065"/>
    </source>
</evidence>
<feature type="transmembrane region" description="Helical" evidence="8">
    <location>
        <begin position="471"/>
        <end position="491"/>
    </location>
</feature>
<feature type="transmembrane region" description="Helical" evidence="8">
    <location>
        <begin position="384"/>
        <end position="403"/>
    </location>
</feature>
<feature type="transmembrane region" description="Helical" evidence="8">
    <location>
        <begin position="289"/>
        <end position="310"/>
    </location>
</feature>